<dbReference type="Pfam" id="PF00743">
    <property type="entry name" value="FMO-like"/>
    <property type="match status" value="1"/>
</dbReference>
<keyword evidence="3" id="KW-0560">Oxidoreductase</keyword>
<dbReference type="PRINTS" id="PR00411">
    <property type="entry name" value="PNDRDTASEI"/>
</dbReference>
<accession>A0AAD9FVF1</accession>
<dbReference type="InterPro" id="IPR036188">
    <property type="entry name" value="FAD/NAD-bd_sf"/>
</dbReference>
<evidence type="ECO:0000313" key="4">
    <source>
        <dbReference type="EMBL" id="KAK1926944.1"/>
    </source>
</evidence>
<dbReference type="SUPFAM" id="SSF51905">
    <property type="entry name" value="FAD/NAD(P)-binding domain"/>
    <property type="match status" value="1"/>
</dbReference>
<gene>
    <name evidence="4" type="ORF">DB88DRAFT_476177</name>
</gene>
<organism evidence="4 5">
    <name type="scientific">Papiliotrema laurentii</name>
    <name type="common">Cryptococcus laurentii</name>
    <dbReference type="NCBI Taxonomy" id="5418"/>
    <lineage>
        <taxon>Eukaryota</taxon>
        <taxon>Fungi</taxon>
        <taxon>Dikarya</taxon>
        <taxon>Basidiomycota</taxon>
        <taxon>Agaricomycotina</taxon>
        <taxon>Tremellomycetes</taxon>
        <taxon>Tremellales</taxon>
        <taxon>Rhynchogastremaceae</taxon>
        <taxon>Papiliotrema</taxon>
    </lineage>
</organism>
<dbReference type="Proteomes" id="UP001182556">
    <property type="component" value="Unassembled WGS sequence"/>
</dbReference>
<dbReference type="Gene3D" id="3.50.50.60">
    <property type="entry name" value="FAD/NAD(P)-binding domain"/>
    <property type="match status" value="1"/>
</dbReference>
<dbReference type="GO" id="GO:0050660">
    <property type="term" value="F:flavin adenine dinucleotide binding"/>
    <property type="evidence" value="ECO:0007669"/>
    <property type="project" value="InterPro"/>
</dbReference>
<protein>
    <recommendedName>
        <fullName evidence="6">Flavin-containing monooxygenase</fullName>
    </recommendedName>
</protein>
<evidence type="ECO:0000256" key="3">
    <source>
        <dbReference type="ARBA" id="ARBA00023002"/>
    </source>
</evidence>
<dbReference type="AlphaFoldDB" id="A0AAD9FVF1"/>
<sequence length="659" mass="72472">MATYLTLPSDLPSHAEGFKPDDSVEHQVLAIAQHFLSQFEHATQNHDGELFASLFAKNGFWRDIIAFTNDYRSIRTANIAKAANARFPVAKASDFTFAVKQPALEHPFSDVTFLSIHFDFKTALGPCYGVANLVWEEGAWRAFTVFTLLEGIEGVPQTVGATRKRGTHNDELSYDDRRTAEREFVNASPEVLIVGGGHNGLATAAQLNTLGVPNLVIDTYRRVGDNWRLRYRSLSLHDPVYANHLPFYPFPSNWPIFTPAGKLANFLESYVDVLEVNVWTQSTLDPKRTKFNDQTNKWDVTILRARADGKQEVREFSVSHLVLATGLGGGKPKMPPPFPGQSAWKGTAVHSSAHTSGADWKGKRAMVVGACTSAHDLCVDFAKNGVDVTMLQRSPTYVMSVDKGMNMLVSGLYSETAPPTDLADRIAESNPKYVAKLFHKRIIPELAKADKELLEGVKKAGFKSWLGPENSGFLMMALEKAGGYYFSTGGSEMIANGDIKVRQGEIASFDDDSEITFKDGSKEKFDVVVFATGYTGFPDTVRGTIGDKYAETFNPVWGLDEEGEIRGVCRESNVPNMYFIVGNLSACRISSKVLALQIVAERKGVFGERYTYAKQKADGDLVDERKFKAVNCANGVNGLNGVKGINGVNGHAYPVEDKV</sequence>
<evidence type="ECO:0000256" key="2">
    <source>
        <dbReference type="ARBA" id="ARBA00022827"/>
    </source>
</evidence>
<proteinExistence type="predicted"/>
<keyword evidence="5" id="KW-1185">Reference proteome</keyword>
<keyword evidence="2" id="KW-0274">FAD</keyword>
<dbReference type="GO" id="GO:0004499">
    <property type="term" value="F:N,N-dimethylaniline monooxygenase activity"/>
    <property type="evidence" value="ECO:0007669"/>
    <property type="project" value="InterPro"/>
</dbReference>
<dbReference type="GO" id="GO:0050661">
    <property type="term" value="F:NADP binding"/>
    <property type="evidence" value="ECO:0007669"/>
    <property type="project" value="InterPro"/>
</dbReference>
<name>A0AAD9FVF1_PAPLA</name>
<reference evidence="4" key="1">
    <citation type="submission" date="2023-02" db="EMBL/GenBank/DDBJ databases">
        <title>Identification and recombinant expression of a fungal hydrolase from Papiliotrema laurentii that hydrolyzes apple cutin and clears colloidal polyester polyurethane.</title>
        <authorList>
            <consortium name="DOE Joint Genome Institute"/>
            <person name="Roman V.A."/>
            <person name="Bojanowski C."/>
            <person name="Crable B.R."/>
            <person name="Wagner D.N."/>
            <person name="Hung C.S."/>
            <person name="Nadeau L.J."/>
            <person name="Schratz L."/>
            <person name="Haridas S."/>
            <person name="Pangilinan J."/>
            <person name="Lipzen A."/>
            <person name="Na H."/>
            <person name="Yan M."/>
            <person name="Ng V."/>
            <person name="Grigoriev I.V."/>
            <person name="Spatafora J.W."/>
            <person name="Barlow D."/>
            <person name="Biffinger J."/>
            <person name="Kelley-Loughnane N."/>
            <person name="Varaljay V.A."/>
            <person name="Crookes-Goodson W.J."/>
        </authorList>
    </citation>
    <scope>NUCLEOTIDE SEQUENCE</scope>
    <source>
        <strain evidence="4">5307AH</strain>
    </source>
</reference>
<dbReference type="InterPro" id="IPR050982">
    <property type="entry name" value="Auxin_biosynth/cation_transpt"/>
</dbReference>
<evidence type="ECO:0008006" key="6">
    <source>
        <dbReference type="Google" id="ProtNLM"/>
    </source>
</evidence>
<dbReference type="PANTHER" id="PTHR43539:SF68">
    <property type="entry name" value="FLAVIN-BINDING MONOOXYGENASE-LIKE PROTEIN (AFU_ORTHOLOGUE AFUA_4G09220)"/>
    <property type="match status" value="1"/>
</dbReference>
<dbReference type="InterPro" id="IPR020946">
    <property type="entry name" value="Flavin_mOase-like"/>
</dbReference>
<keyword evidence="1" id="KW-0285">Flavoprotein</keyword>
<dbReference type="PANTHER" id="PTHR43539">
    <property type="entry name" value="FLAVIN-BINDING MONOOXYGENASE-LIKE PROTEIN (AFU_ORTHOLOGUE AFUA_4G09220)"/>
    <property type="match status" value="1"/>
</dbReference>
<evidence type="ECO:0000256" key="1">
    <source>
        <dbReference type="ARBA" id="ARBA00022630"/>
    </source>
</evidence>
<evidence type="ECO:0000313" key="5">
    <source>
        <dbReference type="Proteomes" id="UP001182556"/>
    </source>
</evidence>
<dbReference type="EMBL" id="JAODAN010000001">
    <property type="protein sequence ID" value="KAK1926944.1"/>
    <property type="molecule type" value="Genomic_DNA"/>
</dbReference>
<comment type="caution">
    <text evidence="4">The sequence shown here is derived from an EMBL/GenBank/DDBJ whole genome shotgun (WGS) entry which is preliminary data.</text>
</comment>